<reference evidence="3" key="1">
    <citation type="journal article" date="2019" name="bioRxiv">
        <title>Genomics, evolutionary history and diagnostics of the Alternaria alternata species group including apple and Asian pear pathotypes.</title>
        <authorList>
            <person name="Armitage A.D."/>
            <person name="Cockerton H.M."/>
            <person name="Sreenivasaprasad S."/>
            <person name="Woodhall J.W."/>
            <person name="Lane C.R."/>
            <person name="Harrison R.J."/>
            <person name="Clarkson J.P."/>
        </authorList>
    </citation>
    <scope>NUCLEOTIDE SEQUENCE [LARGE SCALE GENOMIC DNA]</scope>
    <source>
        <strain evidence="3">FERA 635</strain>
    </source>
</reference>
<comment type="caution">
    <text evidence="2">The sequence shown here is derived from an EMBL/GenBank/DDBJ whole genome shotgun (WGS) entry which is preliminary data.</text>
</comment>
<feature type="compositionally biased region" description="Polar residues" evidence="1">
    <location>
        <begin position="123"/>
        <end position="135"/>
    </location>
</feature>
<evidence type="ECO:0000256" key="1">
    <source>
        <dbReference type="SAM" id="MobiDB-lite"/>
    </source>
</evidence>
<protein>
    <submittedName>
        <fullName evidence="2">Uncharacterized protein</fullName>
    </submittedName>
</protein>
<evidence type="ECO:0000313" key="2">
    <source>
        <dbReference type="EMBL" id="RYO02785.1"/>
    </source>
</evidence>
<dbReference type="EMBL" id="PDXF01000015">
    <property type="protein sequence ID" value="RYO02785.1"/>
    <property type="molecule type" value="Genomic_DNA"/>
</dbReference>
<organism evidence="2 3">
    <name type="scientific">Alternaria tenuissima</name>
    <dbReference type="NCBI Taxonomy" id="119927"/>
    <lineage>
        <taxon>Eukaryota</taxon>
        <taxon>Fungi</taxon>
        <taxon>Dikarya</taxon>
        <taxon>Ascomycota</taxon>
        <taxon>Pezizomycotina</taxon>
        <taxon>Dothideomycetes</taxon>
        <taxon>Pleosporomycetidae</taxon>
        <taxon>Pleosporales</taxon>
        <taxon>Pleosporineae</taxon>
        <taxon>Pleosporaceae</taxon>
        <taxon>Alternaria</taxon>
        <taxon>Alternaria sect. Alternaria</taxon>
        <taxon>Alternaria alternata complex</taxon>
    </lineage>
</organism>
<accession>A0ABY0GCB5</accession>
<dbReference type="Proteomes" id="UP000293195">
    <property type="component" value="Unassembled WGS sequence"/>
</dbReference>
<name>A0ABY0GCB5_9PLEO</name>
<keyword evidence="3" id="KW-1185">Reference proteome</keyword>
<sequence>MESKFSPTEIMFNMTWRTLSYAAVPDMLPAASLDANGLIPRSFCPQVYDGVMKHVTDMQEEVQFAAWYWVIDEQSQEDVERGSIGWHPCFTLPANRRIVTRNVSLRVVANPEPLRDGRRSVSPPITSTNYKPATNDTRKQRFG</sequence>
<evidence type="ECO:0000313" key="3">
    <source>
        <dbReference type="Proteomes" id="UP000293195"/>
    </source>
</evidence>
<proteinExistence type="predicted"/>
<feature type="region of interest" description="Disordered" evidence="1">
    <location>
        <begin position="113"/>
        <end position="143"/>
    </location>
</feature>
<gene>
    <name evidence="2" type="ORF">AA0119_g5162</name>
</gene>